<feature type="signal peptide" evidence="10">
    <location>
        <begin position="1"/>
        <end position="26"/>
    </location>
</feature>
<evidence type="ECO:0000256" key="10">
    <source>
        <dbReference type="SAM" id="SignalP"/>
    </source>
</evidence>
<dbReference type="Pfam" id="PF03567">
    <property type="entry name" value="Sulfotransfer_2"/>
    <property type="match status" value="1"/>
</dbReference>
<evidence type="ECO:0000256" key="5">
    <source>
        <dbReference type="ARBA" id="ARBA00022968"/>
    </source>
</evidence>
<organism evidence="11">
    <name type="scientific">Pyramimonas obovata</name>
    <dbReference type="NCBI Taxonomy" id="1411642"/>
    <lineage>
        <taxon>Eukaryota</taxon>
        <taxon>Viridiplantae</taxon>
        <taxon>Chlorophyta</taxon>
        <taxon>Pyramimonadophyceae</taxon>
        <taxon>Pyramimonadales</taxon>
        <taxon>Pyramimonadaceae</taxon>
        <taxon>Pyramimonas</taxon>
        <taxon>Pyramimonas incertae sedis</taxon>
    </lineage>
</organism>
<gene>
    <name evidence="11" type="ORF">POBO1169_LOCUS2176</name>
</gene>
<evidence type="ECO:0000256" key="2">
    <source>
        <dbReference type="ARBA" id="ARBA00010569"/>
    </source>
</evidence>
<dbReference type="PANTHER" id="PTHR12129">
    <property type="entry name" value="HEPARAN SULFATE 2-O-SULFOTRANSFERASE"/>
    <property type="match status" value="1"/>
</dbReference>
<evidence type="ECO:0000313" key="11">
    <source>
        <dbReference type="EMBL" id="CAD8651825.1"/>
    </source>
</evidence>
<comment type="subcellular location">
    <subcellularLocation>
        <location evidence="1">Golgi apparatus membrane</location>
        <topology evidence="1">Single-pass type II membrane protein</topology>
    </subcellularLocation>
</comment>
<evidence type="ECO:0000256" key="7">
    <source>
        <dbReference type="ARBA" id="ARBA00023034"/>
    </source>
</evidence>
<accession>A0A7S0MUP2</accession>
<evidence type="ECO:0000256" key="3">
    <source>
        <dbReference type="ARBA" id="ARBA00022679"/>
    </source>
</evidence>
<keyword evidence="8" id="KW-0472">Membrane</keyword>
<name>A0A7S0MUP2_9CHLO</name>
<evidence type="ECO:0008006" key="12">
    <source>
        <dbReference type="Google" id="ProtNLM"/>
    </source>
</evidence>
<evidence type="ECO:0000256" key="4">
    <source>
        <dbReference type="ARBA" id="ARBA00022692"/>
    </source>
</evidence>
<sequence length="349" mass="39962">MPFVSHGFAVCMVCFLLMTWSPPSGADGPPQSHNARITKPDGTVRGNVLYYNRVSKAGSTTMLALAHKLASRNGFHYLSAPMRAYHQPDEADMKLMQSLALPVFYANHHEIINPGSPVWRNYKGGVPIFINILREPVSRYRSAYDYSFDTVNRSPRMVNRQIAKREAKEARCNCWDSSKGQPLPFNDCVLLAVENCPSNLELFQLGGQATFKFLLNLEESKYFYSHKRNIKKFCSPHHQSFAYTRAKHHIDHHYTFVGISEEMGRSVRHLERILPQFYSGASKMYEKYFEHSSRRVTSHASDGPTTRVHRLLESNPCNLAEVRIYNYVKKLFYKKVNGAPAGEEFTQLL</sequence>
<feature type="non-terminal residue" evidence="11">
    <location>
        <position position="349"/>
    </location>
</feature>
<keyword evidence="6" id="KW-1133">Transmembrane helix</keyword>
<evidence type="ECO:0000256" key="9">
    <source>
        <dbReference type="ARBA" id="ARBA00023180"/>
    </source>
</evidence>
<keyword evidence="5" id="KW-0735">Signal-anchor</keyword>
<evidence type="ECO:0000256" key="1">
    <source>
        <dbReference type="ARBA" id="ARBA00004323"/>
    </source>
</evidence>
<evidence type="ECO:0000256" key="8">
    <source>
        <dbReference type="ARBA" id="ARBA00023136"/>
    </source>
</evidence>
<protein>
    <recommendedName>
        <fullName evidence="12">Sulfotransferase</fullName>
    </recommendedName>
</protein>
<comment type="similarity">
    <text evidence="2">Belongs to the sulfotransferase 3 family.</text>
</comment>
<dbReference type="PANTHER" id="PTHR12129:SF15">
    <property type="entry name" value="URONYL 2-SULFOTRANSFERASE"/>
    <property type="match status" value="1"/>
</dbReference>
<dbReference type="GO" id="GO:0000139">
    <property type="term" value="C:Golgi membrane"/>
    <property type="evidence" value="ECO:0007669"/>
    <property type="project" value="UniProtKB-SubCell"/>
</dbReference>
<reference evidence="11" key="1">
    <citation type="submission" date="2021-01" db="EMBL/GenBank/DDBJ databases">
        <authorList>
            <person name="Corre E."/>
            <person name="Pelletier E."/>
            <person name="Niang G."/>
            <person name="Scheremetjew M."/>
            <person name="Finn R."/>
            <person name="Kale V."/>
            <person name="Holt S."/>
            <person name="Cochrane G."/>
            <person name="Meng A."/>
            <person name="Brown T."/>
            <person name="Cohen L."/>
        </authorList>
    </citation>
    <scope>NUCLEOTIDE SEQUENCE</scope>
    <source>
        <strain evidence="11">CCMP722</strain>
    </source>
</reference>
<dbReference type="EMBL" id="HBFA01004305">
    <property type="protein sequence ID" value="CAD8651825.1"/>
    <property type="molecule type" value="Transcribed_RNA"/>
</dbReference>
<dbReference type="InterPro" id="IPR027417">
    <property type="entry name" value="P-loop_NTPase"/>
</dbReference>
<dbReference type="GO" id="GO:0008146">
    <property type="term" value="F:sulfotransferase activity"/>
    <property type="evidence" value="ECO:0007669"/>
    <property type="project" value="InterPro"/>
</dbReference>
<dbReference type="Gene3D" id="3.40.50.300">
    <property type="entry name" value="P-loop containing nucleotide triphosphate hydrolases"/>
    <property type="match status" value="1"/>
</dbReference>
<dbReference type="InterPro" id="IPR005331">
    <property type="entry name" value="Sulfotransferase"/>
</dbReference>
<keyword evidence="4" id="KW-0812">Transmembrane</keyword>
<dbReference type="InterPro" id="IPR007734">
    <property type="entry name" value="Heparan_SO4_2-O-STrfase"/>
</dbReference>
<feature type="chain" id="PRO_5031091321" description="Sulfotransferase" evidence="10">
    <location>
        <begin position="27"/>
        <end position="349"/>
    </location>
</feature>
<keyword evidence="3" id="KW-0808">Transferase</keyword>
<keyword evidence="7" id="KW-0333">Golgi apparatus</keyword>
<proteinExistence type="inferred from homology"/>
<keyword evidence="9" id="KW-0325">Glycoprotein</keyword>
<evidence type="ECO:0000256" key="6">
    <source>
        <dbReference type="ARBA" id="ARBA00022989"/>
    </source>
</evidence>
<dbReference type="AlphaFoldDB" id="A0A7S0MUP2"/>
<keyword evidence="10" id="KW-0732">Signal</keyword>